<sequence>MAGSVSWVLELQVQPGRSDELRTLMEEMVLSTHAHEPGTHGYEWYMSADGSQCHLYERYADSAAALAHCHTFGARFAGRFMSLLTPTRCTVYGSPDAPLQGALSMLRPTYLGQAAGFHR</sequence>
<name>A0A6M4IQU6_9BACT</name>
<keyword evidence="2" id="KW-0560">Oxidoreductase</keyword>
<evidence type="ECO:0000313" key="3">
    <source>
        <dbReference type="Proteomes" id="UP000500938"/>
    </source>
</evidence>
<dbReference type="RefSeq" id="WP_171226728.1">
    <property type="nucleotide sequence ID" value="NZ_CP053085.1"/>
</dbReference>
<evidence type="ECO:0000313" key="2">
    <source>
        <dbReference type="EMBL" id="QJR37294.1"/>
    </source>
</evidence>
<keyword evidence="3" id="KW-1185">Reference proteome</keyword>
<evidence type="ECO:0000259" key="1">
    <source>
        <dbReference type="Pfam" id="PF03992"/>
    </source>
</evidence>
<reference evidence="2 3" key="1">
    <citation type="submission" date="2020-05" db="EMBL/GenBank/DDBJ databases">
        <title>Complete genome sequence of Gemmatimonas greenlandica TET16.</title>
        <authorList>
            <person name="Zeng Y."/>
        </authorList>
    </citation>
    <scope>NUCLEOTIDE SEQUENCE [LARGE SCALE GENOMIC DNA]</scope>
    <source>
        <strain evidence="2 3">TET16</strain>
    </source>
</reference>
<dbReference type="EMBL" id="CP053085">
    <property type="protein sequence ID" value="QJR37294.1"/>
    <property type="molecule type" value="Genomic_DNA"/>
</dbReference>
<dbReference type="Pfam" id="PF03992">
    <property type="entry name" value="ABM"/>
    <property type="match status" value="1"/>
</dbReference>
<protein>
    <submittedName>
        <fullName evidence="2">Antibiotic biosynthesis monooxygenase</fullName>
    </submittedName>
</protein>
<feature type="domain" description="ABM" evidence="1">
    <location>
        <begin position="8"/>
        <end position="71"/>
    </location>
</feature>
<dbReference type="InterPro" id="IPR011008">
    <property type="entry name" value="Dimeric_a/b-barrel"/>
</dbReference>
<gene>
    <name evidence="2" type="ORF">HKW67_18140</name>
</gene>
<accession>A0A6M4IQU6</accession>
<dbReference type="KEGG" id="ggr:HKW67_18140"/>
<dbReference type="AlphaFoldDB" id="A0A6M4IQU6"/>
<dbReference type="InterPro" id="IPR007138">
    <property type="entry name" value="ABM_dom"/>
</dbReference>
<keyword evidence="2" id="KW-0503">Monooxygenase</keyword>
<dbReference type="SUPFAM" id="SSF54909">
    <property type="entry name" value="Dimeric alpha+beta barrel"/>
    <property type="match status" value="1"/>
</dbReference>
<proteinExistence type="predicted"/>
<dbReference type="GO" id="GO:0004497">
    <property type="term" value="F:monooxygenase activity"/>
    <property type="evidence" value="ECO:0007669"/>
    <property type="project" value="UniProtKB-KW"/>
</dbReference>
<organism evidence="2 3">
    <name type="scientific">Gemmatimonas groenlandica</name>
    <dbReference type="NCBI Taxonomy" id="2732249"/>
    <lineage>
        <taxon>Bacteria</taxon>
        <taxon>Pseudomonadati</taxon>
        <taxon>Gemmatimonadota</taxon>
        <taxon>Gemmatimonadia</taxon>
        <taxon>Gemmatimonadales</taxon>
        <taxon>Gemmatimonadaceae</taxon>
        <taxon>Gemmatimonas</taxon>
    </lineage>
</organism>
<dbReference type="Proteomes" id="UP000500938">
    <property type="component" value="Chromosome"/>
</dbReference>
<dbReference type="Gene3D" id="3.30.70.100">
    <property type="match status" value="1"/>
</dbReference>